<dbReference type="PRINTS" id="PR00660">
    <property type="entry name" value="ERLUMENR"/>
</dbReference>
<feature type="transmembrane region" description="Helical" evidence="11">
    <location>
        <begin position="68"/>
        <end position="91"/>
    </location>
</feature>
<feature type="transmembrane region" description="Helical" evidence="11">
    <location>
        <begin position="37"/>
        <end position="56"/>
    </location>
</feature>
<dbReference type="EMBL" id="HACM01000659">
    <property type="protein sequence ID" value="CRZ01101.1"/>
    <property type="molecule type" value="Transcribed_RNA"/>
</dbReference>
<dbReference type="GO" id="GO:0046923">
    <property type="term" value="F:ER retention sequence binding"/>
    <property type="evidence" value="ECO:0007669"/>
    <property type="project" value="InterPro"/>
</dbReference>
<comment type="subcellular location">
    <subcellularLocation>
        <location evidence="1">Endoplasmic reticulum membrane</location>
        <topology evidence="1">Multi-pass membrane protein</topology>
    </subcellularLocation>
</comment>
<feature type="transmembrane region" description="Helical" evidence="11">
    <location>
        <begin position="168"/>
        <end position="187"/>
    </location>
</feature>
<accession>A0A0H5QIF0</accession>
<feature type="transmembrane region" description="Helical" evidence="11">
    <location>
        <begin position="107"/>
        <end position="124"/>
    </location>
</feature>
<keyword evidence="10" id="KW-0675">Receptor</keyword>
<dbReference type="PANTHER" id="PTHR10585">
    <property type="entry name" value="ER LUMEN PROTEIN RETAINING RECEPTOR"/>
    <property type="match status" value="1"/>
</dbReference>
<dbReference type="AlphaFoldDB" id="A0A0H5QIF0"/>
<evidence type="ECO:0000313" key="12">
    <source>
        <dbReference type="EMBL" id="CRZ01101.1"/>
    </source>
</evidence>
<organism evidence="12">
    <name type="scientific">Spongospora subterranea</name>
    <dbReference type="NCBI Taxonomy" id="70186"/>
    <lineage>
        <taxon>Eukaryota</taxon>
        <taxon>Sar</taxon>
        <taxon>Rhizaria</taxon>
        <taxon>Endomyxa</taxon>
        <taxon>Phytomyxea</taxon>
        <taxon>Plasmodiophorida</taxon>
        <taxon>Plasmodiophoridae</taxon>
        <taxon>Spongospora</taxon>
    </lineage>
</organism>
<evidence type="ECO:0000256" key="5">
    <source>
        <dbReference type="ARBA" id="ARBA00022824"/>
    </source>
</evidence>
<dbReference type="InterPro" id="IPR000133">
    <property type="entry name" value="ER_ret_rcpt"/>
</dbReference>
<dbReference type="PROSITE" id="PS00951">
    <property type="entry name" value="ER_LUMEN_RECEPTOR_1"/>
    <property type="match status" value="1"/>
</dbReference>
<dbReference type="GO" id="GO:0016192">
    <property type="term" value="P:vesicle-mediated transport"/>
    <property type="evidence" value="ECO:0007669"/>
    <property type="project" value="UniProtKB-KW"/>
</dbReference>
<evidence type="ECO:0000256" key="11">
    <source>
        <dbReference type="SAM" id="Phobius"/>
    </source>
</evidence>
<evidence type="ECO:0000256" key="7">
    <source>
        <dbReference type="ARBA" id="ARBA00022927"/>
    </source>
</evidence>
<feature type="transmembrane region" description="Helical" evidence="11">
    <location>
        <begin position="199"/>
        <end position="219"/>
    </location>
</feature>
<keyword evidence="6" id="KW-0931">ER-Golgi transport</keyword>
<reference evidence="12" key="1">
    <citation type="submission" date="2015-04" db="EMBL/GenBank/DDBJ databases">
        <title>The genome sequence of the plant pathogenic Rhizarian Plasmodiophora brassicae reveals insights in its biotrophic life cycle and the origin of chitin synthesis.</title>
        <authorList>
            <person name="Schwelm A."/>
            <person name="Fogelqvist J."/>
            <person name="Knaust A."/>
            <person name="Julke S."/>
            <person name="Lilja T."/>
            <person name="Dhandapani V."/>
            <person name="Bonilla-Rosso G."/>
            <person name="Karlsson M."/>
            <person name="Shevchenko A."/>
            <person name="Choi S.R."/>
            <person name="Kim H.G."/>
            <person name="Park J.Y."/>
            <person name="Lim Y.P."/>
            <person name="Ludwig-Muller J."/>
            <person name="Dixelius C."/>
        </authorList>
    </citation>
    <scope>NUCLEOTIDE SEQUENCE</scope>
    <source>
        <tissue evidence="12">Potato root galls</tissue>
    </source>
</reference>
<dbReference type="Pfam" id="PF00810">
    <property type="entry name" value="ER_lumen_recept"/>
    <property type="match status" value="1"/>
</dbReference>
<evidence type="ECO:0000256" key="3">
    <source>
        <dbReference type="ARBA" id="ARBA00022448"/>
    </source>
</evidence>
<evidence type="ECO:0008006" key="13">
    <source>
        <dbReference type="Google" id="ProtNLM"/>
    </source>
</evidence>
<comment type="similarity">
    <text evidence="2">Belongs to the ERD2 family.</text>
</comment>
<keyword evidence="8 11" id="KW-1133">Transmembrane helix</keyword>
<evidence type="ECO:0000256" key="9">
    <source>
        <dbReference type="ARBA" id="ARBA00023136"/>
    </source>
</evidence>
<keyword evidence="3" id="KW-0813">Transport</keyword>
<dbReference type="GO" id="GO:0015031">
    <property type="term" value="P:protein transport"/>
    <property type="evidence" value="ECO:0007669"/>
    <property type="project" value="UniProtKB-KW"/>
</dbReference>
<keyword evidence="7" id="KW-0653">Protein transport</keyword>
<protein>
    <recommendedName>
        <fullName evidence="13">ER lumen protein-retaining receptor</fullName>
    </recommendedName>
</protein>
<evidence type="ECO:0000256" key="8">
    <source>
        <dbReference type="ARBA" id="ARBA00022989"/>
    </source>
</evidence>
<evidence type="ECO:0000256" key="10">
    <source>
        <dbReference type="ARBA" id="ARBA00023170"/>
    </source>
</evidence>
<proteinExistence type="inferred from homology"/>
<dbReference type="GO" id="GO:0005789">
    <property type="term" value="C:endoplasmic reticulum membrane"/>
    <property type="evidence" value="ECO:0007669"/>
    <property type="project" value="UniProtKB-SubCell"/>
</dbReference>
<name>A0A0H5QIF0_9EUKA</name>
<feature type="transmembrane region" description="Helical" evidence="11">
    <location>
        <begin position="6"/>
        <end position="25"/>
    </location>
</feature>
<evidence type="ECO:0000256" key="2">
    <source>
        <dbReference type="ARBA" id="ARBA00010120"/>
    </source>
</evidence>
<keyword evidence="5" id="KW-0256">Endoplasmic reticulum</keyword>
<evidence type="ECO:0000256" key="4">
    <source>
        <dbReference type="ARBA" id="ARBA00022692"/>
    </source>
</evidence>
<keyword evidence="9 11" id="KW-0472">Membrane</keyword>
<evidence type="ECO:0000256" key="1">
    <source>
        <dbReference type="ARBA" id="ARBA00004477"/>
    </source>
</evidence>
<dbReference type="GO" id="GO:0006621">
    <property type="term" value="P:protein retention in ER lumen"/>
    <property type="evidence" value="ECO:0007669"/>
    <property type="project" value="InterPro"/>
</dbReference>
<keyword evidence="4 11" id="KW-0812">Transmembrane</keyword>
<sequence>MNLISFCGDVLHLASIFILLLKMFSSRSSKGVSLKTQLLYAVVFIARYLDLVHFFFRTFVEMKIPSAAMVYLSIMKIIYITLSLFIVFLMYAKPPWSKTYNRDTDKVRIEMLIVPCGIIAVLWNEKFTAIEVLYTFSLWLEAVAIVPQLFMVHHLAKNSGGFVENLTSHYVFCLGGYRALYLVNWIFRVMTEEGYWSPIIWLTGIIQTSIYCDFFYYYITCRVKGKYVSLPI</sequence>
<evidence type="ECO:0000256" key="6">
    <source>
        <dbReference type="ARBA" id="ARBA00022892"/>
    </source>
</evidence>
<feature type="transmembrane region" description="Helical" evidence="11">
    <location>
        <begin position="136"/>
        <end position="156"/>
    </location>
</feature>